<evidence type="ECO:0000256" key="3">
    <source>
        <dbReference type="ARBA" id="ARBA00022723"/>
    </source>
</evidence>
<dbReference type="EC" id="6.3.4.20" evidence="9 11"/>
<evidence type="ECO:0000256" key="6">
    <source>
        <dbReference type="ARBA" id="ARBA00022833"/>
    </source>
</evidence>
<evidence type="ECO:0000256" key="4">
    <source>
        <dbReference type="ARBA" id="ARBA00022741"/>
    </source>
</evidence>
<evidence type="ECO:0000256" key="5">
    <source>
        <dbReference type="ARBA" id="ARBA00022785"/>
    </source>
</evidence>
<dbReference type="InterPro" id="IPR018317">
    <property type="entry name" value="QueC"/>
</dbReference>
<accession>A0A501PSI1</accession>
<dbReference type="PANTHER" id="PTHR42914:SF1">
    <property type="entry name" value="7-CYANO-7-DEAZAGUANINE SYNTHASE"/>
    <property type="match status" value="1"/>
</dbReference>
<comment type="catalytic activity">
    <reaction evidence="10 11">
        <text>7-carboxy-7-carbaguanine + NH4(+) + 2 ATP = 7-cyano-7-carbaguanine + 2 AMP + 2 diphosphate + 2 H(+)</text>
        <dbReference type="Rhea" id="RHEA:27982"/>
        <dbReference type="ChEBI" id="CHEBI:15378"/>
        <dbReference type="ChEBI" id="CHEBI:28938"/>
        <dbReference type="ChEBI" id="CHEBI:30616"/>
        <dbReference type="ChEBI" id="CHEBI:33019"/>
        <dbReference type="ChEBI" id="CHEBI:45075"/>
        <dbReference type="ChEBI" id="CHEBI:61036"/>
        <dbReference type="ChEBI" id="CHEBI:456215"/>
        <dbReference type="EC" id="6.3.4.20"/>
    </reaction>
</comment>
<feature type="binding site" evidence="11">
    <location>
        <position position="212"/>
    </location>
    <ligand>
        <name>Zn(2+)</name>
        <dbReference type="ChEBI" id="CHEBI:29105"/>
    </ligand>
</feature>
<dbReference type="HAMAP" id="MF_01633">
    <property type="entry name" value="QueC"/>
    <property type="match status" value="1"/>
</dbReference>
<keyword evidence="6 11" id="KW-0862">Zinc</keyword>
<comment type="function">
    <text evidence="11">Catalyzes the ATP-dependent conversion of 7-carboxy-7-deazaguanine (CDG) to 7-cyano-7-deazaguanine (preQ(0)).</text>
</comment>
<dbReference type="Proteomes" id="UP000319148">
    <property type="component" value="Unassembled WGS sequence"/>
</dbReference>
<feature type="binding site" evidence="11">
    <location>
        <position position="209"/>
    </location>
    <ligand>
        <name>Zn(2+)</name>
        <dbReference type="ChEBI" id="CHEBI:29105"/>
    </ligand>
</feature>
<dbReference type="GO" id="GO:0008616">
    <property type="term" value="P:tRNA queuosine(34) biosynthetic process"/>
    <property type="evidence" value="ECO:0007669"/>
    <property type="project" value="UniProtKB-UniRule"/>
</dbReference>
<dbReference type="InterPro" id="IPR014729">
    <property type="entry name" value="Rossmann-like_a/b/a_fold"/>
</dbReference>
<dbReference type="GO" id="GO:0016879">
    <property type="term" value="F:ligase activity, forming carbon-nitrogen bonds"/>
    <property type="evidence" value="ECO:0007669"/>
    <property type="project" value="UniProtKB-UniRule"/>
</dbReference>
<comment type="cofactor">
    <cofactor evidence="11">
        <name>Zn(2+)</name>
        <dbReference type="ChEBI" id="CHEBI:29105"/>
    </cofactor>
    <text evidence="11">Binds 1 zinc ion per subunit.</text>
</comment>
<feature type="binding site" evidence="11">
    <location>
        <position position="215"/>
    </location>
    <ligand>
        <name>Zn(2+)</name>
        <dbReference type="ChEBI" id="CHEBI:29105"/>
    </ligand>
</feature>
<dbReference type="AlphaFoldDB" id="A0A501PSI1"/>
<evidence type="ECO:0000256" key="2">
    <source>
        <dbReference type="ARBA" id="ARBA00022598"/>
    </source>
</evidence>
<dbReference type="UniPathway" id="UPA00391"/>
<dbReference type="RefSeq" id="WP_139937931.1">
    <property type="nucleotide sequence ID" value="NZ_JBHSYP010000022.1"/>
</dbReference>
<reference evidence="13" key="1">
    <citation type="submission" date="2019-06" db="EMBL/GenBank/DDBJ databases">
        <title>The complete genome of Emcibacter congregatus ZYLT.</title>
        <authorList>
            <person name="Zhao Z."/>
        </authorList>
    </citation>
    <scope>NUCLEOTIDE SEQUENCE [LARGE SCALE GENOMIC DNA]</scope>
    <source>
        <strain evidence="13">MCCC 1A06723</strain>
    </source>
</reference>
<dbReference type="OrthoDB" id="9789567at2"/>
<keyword evidence="3 11" id="KW-0479">Metal-binding</keyword>
<dbReference type="PANTHER" id="PTHR42914">
    <property type="entry name" value="7-CYANO-7-DEAZAGUANINE SYNTHASE"/>
    <property type="match status" value="1"/>
</dbReference>
<evidence type="ECO:0000313" key="13">
    <source>
        <dbReference type="Proteomes" id="UP000319148"/>
    </source>
</evidence>
<keyword evidence="13" id="KW-1185">Reference proteome</keyword>
<keyword evidence="4 11" id="KW-0547">Nucleotide-binding</keyword>
<feature type="binding site" evidence="11">
    <location>
        <begin position="15"/>
        <end position="25"/>
    </location>
    <ligand>
        <name>ATP</name>
        <dbReference type="ChEBI" id="CHEBI:30616"/>
    </ligand>
</feature>
<comment type="caution">
    <text evidence="12">The sequence shown here is derived from an EMBL/GenBank/DDBJ whole genome shotgun (WGS) entry which is preliminary data.</text>
</comment>
<dbReference type="NCBIfam" id="TIGR00364">
    <property type="entry name" value="7-cyano-7-deazaguanine synthase QueC"/>
    <property type="match status" value="1"/>
</dbReference>
<dbReference type="EMBL" id="VFIY01000004">
    <property type="protein sequence ID" value="TPD62681.1"/>
    <property type="molecule type" value="Genomic_DNA"/>
</dbReference>
<gene>
    <name evidence="11 12" type="primary">queC</name>
    <name evidence="12" type="ORF">FIV46_00970</name>
</gene>
<dbReference type="PIRSF" id="PIRSF006293">
    <property type="entry name" value="ExsB"/>
    <property type="match status" value="1"/>
</dbReference>
<organism evidence="12 13">
    <name type="scientific">Emcibacter nanhaiensis</name>
    <dbReference type="NCBI Taxonomy" id="1505037"/>
    <lineage>
        <taxon>Bacteria</taxon>
        <taxon>Pseudomonadati</taxon>
        <taxon>Pseudomonadota</taxon>
        <taxon>Alphaproteobacteria</taxon>
        <taxon>Emcibacterales</taxon>
        <taxon>Emcibacteraceae</taxon>
        <taxon>Emcibacter</taxon>
    </lineage>
</organism>
<dbReference type="CDD" id="cd01995">
    <property type="entry name" value="QueC-like"/>
    <property type="match status" value="1"/>
</dbReference>
<evidence type="ECO:0000256" key="9">
    <source>
        <dbReference type="ARBA" id="ARBA00039149"/>
    </source>
</evidence>
<evidence type="ECO:0000256" key="10">
    <source>
        <dbReference type="ARBA" id="ARBA00047890"/>
    </source>
</evidence>
<comment type="similarity">
    <text evidence="8 11">Belongs to the QueC family.</text>
</comment>
<keyword evidence="5 11" id="KW-0671">Queuosine biosynthesis</keyword>
<evidence type="ECO:0000256" key="8">
    <source>
        <dbReference type="ARBA" id="ARBA00037993"/>
    </source>
</evidence>
<dbReference type="Pfam" id="PF06508">
    <property type="entry name" value="QueC"/>
    <property type="match status" value="1"/>
</dbReference>
<dbReference type="SUPFAM" id="SSF52402">
    <property type="entry name" value="Adenine nucleotide alpha hydrolases-like"/>
    <property type="match status" value="1"/>
</dbReference>
<protein>
    <recommendedName>
        <fullName evidence="9 11">7-cyano-7-deazaguanine synthase</fullName>
        <ecNumber evidence="9 11">6.3.4.20</ecNumber>
    </recommendedName>
    <alternativeName>
        <fullName evidence="11">7-cyano-7-carbaguanine synthase</fullName>
    </alternativeName>
    <alternativeName>
        <fullName evidence="11">PreQ(0) synthase</fullName>
    </alternativeName>
    <alternativeName>
        <fullName evidence="11">Queuosine biosynthesis protein QueC</fullName>
    </alternativeName>
</protein>
<proteinExistence type="inferred from homology"/>
<sequence length="235" mass="25244">MSESTAEPKKAVVLLSGGLDSSTCVAIAQKEGYEVYGLSFSYGQRHTIELDAAKRVAQAMGIRKHVIANIDLAAFGGSALTDDIPVPKDRSHEDMGADVPVTYVPARNTIFLSFALGWAEVLGADDIFIGVNAMDYSGYPDCRPEFIKAYEVMANLATRAGTQDARHLTIHTPLIDMTKGEIVKTGLALGVDYSQTISCYDPDEQGRACGHCDACQLRLKGFAEAGTTDPVAYQD</sequence>
<feature type="binding site" evidence="11">
    <location>
        <position position="199"/>
    </location>
    <ligand>
        <name>Zn(2+)</name>
        <dbReference type="ChEBI" id="CHEBI:29105"/>
    </ligand>
</feature>
<evidence type="ECO:0000256" key="11">
    <source>
        <dbReference type="HAMAP-Rule" id="MF_01633"/>
    </source>
</evidence>
<dbReference type="GO" id="GO:0008270">
    <property type="term" value="F:zinc ion binding"/>
    <property type="evidence" value="ECO:0007669"/>
    <property type="project" value="UniProtKB-UniRule"/>
</dbReference>
<comment type="pathway">
    <text evidence="1 11">Purine metabolism; 7-cyano-7-deazaguanine biosynthesis.</text>
</comment>
<evidence type="ECO:0000256" key="7">
    <source>
        <dbReference type="ARBA" id="ARBA00022840"/>
    </source>
</evidence>
<dbReference type="Gene3D" id="3.40.50.620">
    <property type="entry name" value="HUPs"/>
    <property type="match status" value="1"/>
</dbReference>
<evidence type="ECO:0000313" key="12">
    <source>
        <dbReference type="EMBL" id="TPD62681.1"/>
    </source>
</evidence>
<dbReference type="GO" id="GO:0005524">
    <property type="term" value="F:ATP binding"/>
    <property type="evidence" value="ECO:0007669"/>
    <property type="project" value="UniProtKB-UniRule"/>
</dbReference>
<keyword evidence="7 11" id="KW-0067">ATP-binding</keyword>
<keyword evidence="2 11" id="KW-0436">Ligase</keyword>
<evidence type="ECO:0000256" key="1">
    <source>
        <dbReference type="ARBA" id="ARBA00005061"/>
    </source>
</evidence>
<name>A0A501PSI1_9PROT</name>